<gene>
    <name evidence="6" type="ORF">QWJ38_11740</name>
</gene>
<comment type="catalytic activity">
    <reaction evidence="5">
        <text>L-serine + acetyl-CoA = O-acetyl-L-serine + CoA</text>
        <dbReference type="Rhea" id="RHEA:24560"/>
        <dbReference type="ChEBI" id="CHEBI:33384"/>
        <dbReference type="ChEBI" id="CHEBI:57287"/>
        <dbReference type="ChEBI" id="CHEBI:57288"/>
        <dbReference type="ChEBI" id="CHEBI:58340"/>
        <dbReference type="EC" id="2.3.1.30"/>
    </reaction>
</comment>
<accession>A0ABT8DV87</accession>
<dbReference type="Gene3D" id="2.160.10.10">
    <property type="entry name" value="Hexapeptide repeat proteins"/>
    <property type="match status" value="1"/>
</dbReference>
<dbReference type="Proteomes" id="UP001228044">
    <property type="component" value="Unassembled WGS sequence"/>
</dbReference>
<evidence type="ECO:0000256" key="2">
    <source>
        <dbReference type="ARBA" id="ARBA00022679"/>
    </source>
</evidence>
<dbReference type="PROSITE" id="PS00101">
    <property type="entry name" value="HEXAPEP_TRANSFERASES"/>
    <property type="match status" value="1"/>
</dbReference>
<dbReference type="EC" id="2.3.1.30" evidence="5"/>
<dbReference type="PIRSF" id="PIRSF000441">
    <property type="entry name" value="CysE"/>
    <property type="match status" value="1"/>
</dbReference>
<protein>
    <recommendedName>
        <fullName evidence="5">Serine acetyltransferase</fullName>
        <ecNumber evidence="5">2.3.1.30</ecNumber>
    </recommendedName>
</protein>
<dbReference type="EMBL" id="JAUHHC010000003">
    <property type="protein sequence ID" value="MDN3920953.1"/>
    <property type="molecule type" value="Genomic_DNA"/>
</dbReference>
<sequence length="184" mass="19260">MPSLSQLLSADLDRLRSPASSRSAMGWRAHLTIFNPRFFPVLIIRLSRFCHLRPWLRPLGGLLTWMNVILFGIECTARCSIGPGLFLPHTVGTVIGAVEIGEGVTVFQGVTLGAAAPDMSFDTSSRPRIGDRVSIGAGAKVLGGVVVGSDSLIGANAVLLQSIDAGSVAVGVPARVVKTTADQA</sequence>
<evidence type="ECO:0000313" key="6">
    <source>
        <dbReference type="EMBL" id="MDN3920953.1"/>
    </source>
</evidence>
<dbReference type="InterPro" id="IPR011004">
    <property type="entry name" value="Trimer_LpxA-like_sf"/>
</dbReference>
<dbReference type="InterPro" id="IPR001451">
    <property type="entry name" value="Hexapep"/>
</dbReference>
<organism evidence="6 7">
    <name type="scientific">Roseateles violae</name>
    <dbReference type="NCBI Taxonomy" id="3058042"/>
    <lineage>
        <taxon>Bacteria</taxon>
        <taxon>Pseudomonadati</taxon>
        <taxon>Pseudomonadota</taxon>
        <taxon>Betaproteobacteria</taxon>
        <taxon>Burkholderiales</taxon>
        <taxon>Sphaerotilaceae</taxon>
        <taxon>Roseateles</taxon>
    </lineage>
</organism>
<dbReference type="RefSeq" id="WP_290359270.1">
    <property type="nucleotide sequence ID" value="NZ_JAUHHC010000003.1"/>
</dbReference>
<dbReference type="SUPFAM" id="SSF51161">
    <property type="entry name" value="Trimeric LpxA-like enzymes"/>
    <property type="match status" value="1"/>
</dbReference>
<dbReference type="InterPro" id="IPR045304">
    <property type="entry name" value="LbH_SAT"/>
</dbReference>
<proteinExistence type="inferred from homology"/>
<keyword evidence="3" id="KW-0677">Repeat</keyword>
<comment type="caution">
    <text evidence="6">The sequence shown here is derived from an EMBL/GenBank/DDBJ whole genome shotgun (WGS) entry which is preliminary data.</text>
</comment>
<keyword evidence="4 5" id="KW-0012">Acyltransferase</keyword>
<keyword evidence="2 5" id="KW-0808">Transferase</keyword>
<dbReference type="InterPro" id="IPR018357">
    <property type="entry name" value="Hexapep_transf_CS"/>
</dbReference>
<name>A0ABT8DV87_9BURK</name>
<keyword evidence="7" id="KW-1185">Reference proteome</keyword>
<evidence type="ECO:0000313" key="7">
    <source>
        <dbReference type="Proteomes" id="UP001228044"/>
    </source>
</evidence>
<dbReference type="Pfam" id="PF00132">
    <property type="entry name" value="Hexapep"/>
    <property type="match status" value="1"/>
</dbReference>
<evidence type="ECO:0000256" key="3">
    <source>
        <dbReference type="ARBA" id="ARBA00022737"/>
    </source>
</evidence>
<evidence type="ECO:0000256" key="5">
    <source>
        <dbReference type="PIRNR" id="PIRNR000441"/>
    </source>
</evidence>
<dbReference type="PANTHER" id="PTHR42811">
    <property type="entry name" value="SERINE ACETYLTRANSFERASE"/>
    <property type="match status" value="1"/>
</dbReference>
<evidence type="ECO:0000256" key="4">
    <source>
        <dbReference type="ARBA" id="ARBA00023315"/>
    </source>
</evidence>
<reference evidence="6 7" key="1">
    <citation type="submission" date="2023-06" db="EMBL/GenBank/DDBJ databases">
        <title>Pelomonas sp. PFR6 16S ribosomal RNA gene Genome sequencing and assembly.</title>
        <authorList>
            <person name="Woo H."/>
        </authorList>
    </citation>
    <scope>NUCLEOTIDE SEQUENCE [LARGE SCALE GENOMIC DNA]</scope>
    <source>
        <strain evidence="6 7">PFR6</strain>
    </source>
</reference>
<dbReference type="CDD" id="cd03354">
    <property type="entry name" value="LbH_SAT"/>
    <property type="match status" value="1"/>
</dbReference>
<dbReference type="InterPro" id="IPR005881">
    <property type="entry name" value="Ser_O-AcTrfase"/>
</dbReference>
<comment type="similarity">
    <text evidence="1 5">Belongs to the transferase hexapeptide repeat family.</text>
</comment>
<evidence type="ECO:0000256" key="1">
    <source>
        <dbReference type="ARBA" id="ARBA00007274"/>
    </source>
</evidence>